<proteinExistence type="predicted"/>
<dbReference type="OrthoDB" id="1930788at2759"/>
<protein>
    <recommendedName>
        <fullName evidence="4">Late embryogenesis abundant protein</fullName>
    </recommendedName>
</protein>
<sequence length="111" mass="12549">MGRPLLARSVRLLSVDRGVRNKHAAPAHGSMGRVKKQQRAAAADEEGCWVPHPRTGIYYPKGHDWVMEDVPEGASSFPRTYWLRRDSFEDVDKSDADVSTRTNYDHPFLGI</sequence>
<evidence type="ECO:0000313" key="3">
    <source>
        <dbReference type="Proteomes" id="UP000734854"/>
    </source>
</evidence>
<evidence type="ECO:0000256" key="1">
    <source>
        <dbReference type="SAM" id="MobiDB-lite"/>
    </source>
</evidence>
<evidence type="ECO:0000313" key="2">
    <source>
        <dbReference type="EMBL" id="KAG6507689.1"/>
    </source>
</evidence>
<dbReference type="Pfam" id="PF03242">
    <property type="entry name" value="LEA_3a"/>
    <property type="match status" value="1"/>
</dbReference>
<gene>
    <name evidence="2" type="ORF">ZIOFF_033040</name>
</gene>
<organism evidence="2 3">
    <name type="scientific">Zingiber officinale</name>
    <name type="common">Ginger</name>
    <name type="synonym">Amomum zingiber</name>
    <dbReference type="NCBI Taxonomy" id="94328"/>
    <lineage>
        <taxon>Eukaryota</taxon>
        <taxon>Viridiplantae</taxon>
        <taxon>Streptophyta</taxon>
        <taxon>Embryophyta</taxon>
        <taxon>Tracheophyta</taxon>
        <taxon>Spermatophyta</taxon>
        <taxon>Magnoliopsida</taxon>
        <taxon>Liliopsida</taxon>
        <taxon>Zingiberales</taxon>
        <taxon>Zingiberaceae</taxon>
        <taxon>Zingiber</taxon>
    </lineage>
</organism>
<dbReference type="AlphaFoldDB" id="A0A8J5GHA4"/>
<comment type="caution">
    <text evidence="2">The sequence shown here is derived from an EMBL/GenBank/DDBJ whole genome shotgun (WGS) entry which is preliminary data.</text>
</comment>
<evidence type="ECO:0008006" key="4">
    <source>
        <dbReference type="Google" id="ProtNLM"/>
    </source>
</evidence>
<name>A0A8J5GHA4_ZINOF</name>
<reference evidence="2 3" key="1">
    <citation type="submission" date="2020-08" db="EMBL/GenBank/DDBJ databases">
        <title>Plant Genome Project.</title>
        <authorList>
            <person name="Zhang R.-G."/>
        </authorList>
    </citation>
    <scope>NUCLEOTIDE SEQUENCE [LARGE SCALE GENOMIC DNA]</scope>
    <source>
        <tissue evidence="2">Rhizome</tissue>
    </source>
</reference>
<dbReference type="PANTHER" id="PTHR35109:SF1">
    <property type="entry name" value="GLUTAMATE RACEMASE"/>
    <property type="match status" value="1"/>
</dbReference>
<dbReference type="EMBL" id="JACMSC010000009">
    <property type="protein sequence ID" value="KAG6507689.1"/>
    <property type="molecule type" value="Genomic_DNA"/>
</dbReference>
<dbReference type="Proteomes" id="UP000734854">
    <property type="component" value="Unassembled WGS sequence"/>
</dbReference>
<dbReference type="PANTHER" id="PTHR35109">
    <property type="entry name" value="GLUTAMATE RACEMASE"/>
    <property type="match status" value="1"/>
</dbReference>
<feature type="region of interest" description="Disordered" evidence="1">
    <location>
        <begin position="23"/>
        <end position="45"/>
    </location>
</feature>
<accession>A0A8J5GHA4</accession>
<keyword evidence="3" id="KW-1185">Reference proteome</keyword>
<dbReference type="InterPro" id="IPR004926">
    <property type="entry name" value="LEA_3a"/>
</dbReference>